<accession>A0AAD5DNG2</accession>
<proteinExistence type="predicted"/>
<dbReference type="Proteomes" id="UP001205105">
    <property type="component" value="Unassembled WGS sequence"/>
</dbReference>
<feature type="compositionally biased region" description="Pro residues" evidence="1">
    <location>
        <begin position="82"/>
        <end position="101"/>
    </location>
</feature>
<evidence type="ECO:0000313" key="3">
    <source>
        <dbReference type="Proteomes" id="UP001205105"/>
    </source>
</evidence>
<dbReference type="EMBL" id="JADXDR010000112">
    <property type="protein sequence ID" value="KAI7838950.1"/>
    <property type="molecule type" value="Genomic_DNA"/>
</dbReference>
<sequence>MGQQPSREEQDRLLEIYAERGLNMELRRILRQLMATERGMDGIHAARWRACVAHAQQLEDEEAAIRARLEAQQDGRCLPMPDRTPPLSLPPLPEPEAPPATAPVSACEREAGAGPAAAAGPPGVQLIEPAGVAPSKISFYQPGQPNFNYCADVALLVLCAVHGLDVLIGAAPQQAYQQA</sequence>
<dbReference type="AlphaFoldDB" id="A0AAD5DNG2"/>
<protein>
    <submittedName>
        <fullName evidence="2">Uncharacterized protein</fullName>
    </submittedName>
</protein>
<keyword evidence="3" id="KW-1185">Reference proteome</keyword>
<name>A0AAD5DNG2_9CHLO</name>
<organism evidence="2 3">
    <name type="scientific">Chlorella ohadii</name>
    <dbReference type="NCBI Taxonomy" id="2649997"/>
    <lineage>
        <taxon>Eukaryota</taxon>
        <taxon>Viridiplantae</taxon>
        <taxon>Chlorophyta</taxon>
        <taxon>core chlorophytes</taxon>
        <taxon>Trebouxiophyceae</taxon>
        <taxon>Chlorellales</taxon>
        <taxon>Chlorellaceae</taxon>
        <taxon>Chlorella clade</taxon>
        <taxon>Chlorella</taxon>
    </lineage>
</organism>
<feature type="region of interest" description="Disordered" evidence="1">
    <location>
        <begin position="76"/>
        <end position="120"/>
    </location>
</feature>
<evidence type="ECO:0000313" key="2">
    <source>
        <dbReference type="EMBL" id="KAI7838950.1"/>
    </source>
</evidence>
<gene>
    <name evidence="2" type="ORF">COHA_007309</name>
</gene>
<evidence type="ECO:0000256" key="1">
    <source>
        <dbReference type="SAM" id="MobiDB-lite"/>
    </source>
</evidence>
<comment type="caution">
    <text evidence="2">The sequence shown here is derived from an EMBL/GenBank/DDBJ whole genome shotgun (WGS) entry which is preliminary data.</text>
</comment>
<reference evidence="2" key="1">
    <citation type="submission" date="2020-11" db="EMBL/GenBank/DDBJ databases">
        <title>Chlorella ohadii genome sequencing and assembly.</title>
        <authorList>
            <person name="Murik O."/>
            <person name="Treves H."/>
            <person name="Kedem I."/>
            <person name="Shotland Y."/>
            <person name="Kaplan A."/>
        </authorList>
    </citation>
    <scope>NUCLEOTIDE SEQUENCE</scope>
    <source>
        <strain evidence="2">1</strain>
    </source>
</reference>